<dbReference type="EMBL" id="ABJB010285149">
    <property type="status" value="NOT_ANNOTATED_CDS"/>
    <property type="molecule type" value="Genomic_DNA"/>
</dbReference>
<dbReference type="Proteomes" id="UP000001555">
    <property type="component" value="Unassembled WGS sequence"/>
</dbReference>
<dbReference type="EMBL" id="DS636787">
    <property type="protein sequence ID" value="EEC01577.1"/>
    <property type="molecule type" value="Genomic_DNA"/>
</dbReference>
<evidence type="ECO:0000256" key="1">
    <source>
        <dbReference type="SAM" id="SignalP"/>
    </source>
</evidence>
<gene>
    <name evidence="2" type="ORF">IscW_ISCW001654</name>
</gene>
<evidence type="ECO:0000313" key="3">
    <source>
        <dbReference type="EnsemblMetazoa" id="ISCW001654-PA"/>
    </source>
</evidence>
<dbReference type="HOGENOM" id="CLU_1205940_0_0_1"/>
<name>B7P4Q5_IXOSC</name>
<dbReference type="EMBL" id="ABJB010053043">
    <property type="status" value="NOT_ANNOTATED_CDS"/>
    <property type="molecule type" value="Genomic_DNA"/>
</dbReference>
<dbReference type="PaxDb" id="6945-B7P4Q5"/>
<feature type="signal peptide" evidence="1">
    <location>
        <begin position="1"/>
        <end position="19"/>
    </location>
</feature>
<accession>B7P4Q5</accession>
<dbReference type="VEuPathDB" id="VectorBase:ISCW001654"/>
<dbReference type="AlphaFoldDB" id="B7P4Q5"/>
<evidence type="ECO:0000313" key="2">
    <source>
        <dbReference type="EMBL" id="EEC01577.1"/>
    </source>
</evidence>
<proteinExistence type="predicted"/>
<keyword evidence="1" id="KW-0732">Signal</keyword>
<keyword evidence="4" id="KW-1185">Reference proteome</keyword>
<organism>
    <name type="scientific">Ixodes scapularis</name>
    <name type="common">Black-legged tick</name>
    <name type="synonym">Deer tick</name>
    <dbReference type="NCBI Taxonomy" id="6945"/>
    <lineage>
        <taxon>Eukaryota</taxon>
        <taxon>Metazoa</taxon>
        <taxon>Ecdysozoa</taxon>
        <taxon>Arthropoda</taxon>
        <taxon>Chelicerata</taxon>
        <taxon>Arachnida</taxon>
        <taxon>Acari</taxon>
        <taxon>Parasitiformes</taxon>
        <taxon>Ixodida</taxon>
        <taxon>Ixodoidea</taxon>
        <taxon>Ixodidae</taxon>
        <taxon>Ixodinae</taxon>
        <taxon>Ixodes</taxon>
    </lineage>
</organism>
<dbReference type="EMBL" id="ABJB010497100">
    <property type="status" value="NOT_ANNOTATED_CDS"/>
    <property type="molecule type" value="Genomic_DNA"/>
</dbReference>
<reference evidence="2 4" key="1">
    <citation type="submission" date="2008-03" db="EMBL/GenBank/DDBJ databases">
        <title>Annotation of Ixodes scapularis.</title>
        <authorList>
            <consortium name="Ixodes scapularis Genome Project Consortium"/>
            <person name="Caler E."/>
            <person name="Hannick L.I."/>
            <person name="Bidwell S."/>
            <person name="Joardar V."/>
            <person name="Thiagarajan M."/>
            <person name="Amedeo P."/>
            <person name="Galinsky K.J."/>
            <person name="Schobel S."/>
            <person name="Inman J."/>
            <person name="Hostetler J."/>
            <person name="Miller J."/>
            <person name="Hammond M."/>
            <person name="Megy K."/>
            <person name="Lawson D."/>
            <person name="Kodira C."/>
            <person name="Sutton G."/>
            <person name="Meyer J."/>
            <person name="Hill C.A."/>
            <person name="Birren B."/>
            <person name="Nene V."/>
            <person name="Collins F."/>
            <person name="Alarcon-Chaidez F."/>
            <person name="Wikel S."/>
            <person name="Strausberg R."/>
        </authorList>
    </citation>
    <scope>NUCLEOTIDE SEQUENCE [LARGE SCALE GENOMIC DNA]</scope>
    <source>
        <strain evidence="4">Wikel</strain>
        <strain evidence="2">Wikel colony</strain>
    </source>
</reference>
<dbReference type="InParanoid" id="B7P4Q5"/>
<evidence type="ECO:0000313" key="4">
    <source>
        <dbReference type="Proteomes" id="UP000001555"/>
    </source>
</evidence>
<reference evidence="3" key="2">
    <citation type="submission" date="2020-05" db="UniProtKB">
        <authorList>
            <consortium name="EnsemblMetazoa"/>
        </authorList>
    </citation>
    <scope>IDENTIFICATION</scope>
    <source>
        <strain evidence="3">wikel</strain>
    </source>
</reference>
<dbReference type="EnsemblMetazoa" id="ISCW001654-RA">
    <property type="protein sequence ID" value="ISCW001654-PA"/>
    <property type="gene ID" value="ISCW001654"/>
</dbReference>
<feature type="chain" id="PRO_5010825803" evidence="1">
    <location>
        <begin position="20"/>
        <end position="230"/>
    </location>
</feature>
<dbReference type="VEuPathDB" id="VectorBase:ISCI001654"/>
<protein>
    <submittedName>
        <fullName evidence="2 3">Cuticle protein, putative</fullName>
    </submittedName>
</protein>
<sequence length="230" mass="23486">MTSWIQALLLGFALVLAQAVENPYMGVSYTTQAVGSPQGHSPQGTAYANAVAQRAQPVAYAPMAALLNQAAGRALAAGPAYQTATLPFLAAGPAYMRTLPPILNYGGNQYLMTPQLVHQAGVAGLVAPAYAHGAARLQAAPQYAYGAGQARLVAASPAYATGAAQGVYGASRAVHSLGLQGLQTYALPAAGHGAAAAGPAYAYGGQTRLVAMPYVSRDKRITKSKRMGKV</sequence>